<name>A0A846X563_9ACTN</name>
<dbReference type="InterPro" id="IPR003337">
    <property type="entry name" value="Trehalose_PPase"/>
</dbReference>
<dbReference type="NCBIfam" id="TIGR01484">
    <property type="entry name" value="HAD-SF-IIB"/>
    <property type="match status" value="1"/>
</dbReference>
<dbReference type="Proteomes" id="UP000582646">
    <property type="component" value="Unassembled WGS sequence"/>
</dbReference>
<dbReference type="InterPro" id="IPR036412">
    <property type="entry name" value="HAD-like_sf"/>
</dbReference>
<comment type="caution">
    <text evidence="7">The sequence shown here is derived from an EMBL/GenBank/DDBJ whole genome shotgun (WGS) entry which is preliminary data.</text>
</comment>
<dbReference type="EMBL" id="JAAXOQ010000028">
    <property type="protein sequence ID" value="NKY20221.1"/>
    <property type="molecule type" value="Genomic_DNA"/>
</dbReference>
<evidence type="ECO:0000256" key="3">
    <source>
        <dbReference type="ARBA" id="ARBA00008770"/>
    </source>
</evidence>
<keyword evidence="8" id="KW-1185">Reference proteome</keyword>
<dbReference type="EC" id="3.1.3.12" evidence="6"/>
<keyword evidence="6" id="KW-0479">Metal-binding</keyword>
<accession>A0A846X563</accession>
<dbReference type="Pfam" id="PF02358">
    <property type="entry name" value="Trehalose_PPase"/>
    <property type="match status" value="1"/>
</dbReference>
<dbReference type="Gene3D" id="3.40.50.1000">
    <property type="entry name" value="HAD superfamily/HAD-like"/>
    <property type="match status" value="1"/>
</dbReference>
<protein>
    <recommendedName>
        <fullName evidence="6">Trehalose 6-phosphate phosphatase</fullName>
        <ecNumber evidence="6">3.1.3.12</ecNumber>
    </recommendedName>
</protein>
<dbReference type="UniPathway" id="UPA00299"/>
<keyword evidence="6" id="KW-0460">Magnesium</keyword>
<evidence type="ECO:0000256" key="1">
    <source>
        <dbReference type="ARBA" id="ARBA00000500"/>
    </source>
</evidence>
<comment type="cofactor">
    <cofactor evidence="6">
        <name>Mg(2+)</name>
        <dbReference type="ChEBI" id="CHEBI:18420"/>
    </cofactor>
</comment>
<dbReference type="SUPFAM" id="SSF56784">
    <property type="entry name" value="HAD-like"/>
    <property type="match status" value="1"/>
</dbReference>
<keyword evidence="4 6" id="KW-0378">Hydrolase</keyword>
<dbReference type="AlphaFoldDB" id="A0A846X563"/>
<dbReference type="InterPro" id="IPR044651">
    <property type="entry name" value="OTSB-like"/>
</dbReference>
<proteinExistence type="inferred from homology"/>
<dbReference type="PANTHER" id="PTHR43768">
    <property type="entry name" value="TREHALOSE 6-PHOSPHATE PHOSPHATASE"/>
    <property type="match status" value="1"/>
</dbReference>
<comment type="function">
    <text evidence="5 6">Removes the phosphate from trehalose 6-phosphate to produce free trehalose.</text>
</comment>
<reference evidence="7 8" key="1">
    <citation type="submission" date="2020-04" db="EMBL/GenBank/DDBJ databases">
        <title>MicrobeNet Type strains.</title>
        <authorList>
            <person name="Nicholson A.C."/>
        </authorList>
    </citation>
    <scope>NUCLEOTIDE SEQUENCE [LARGE SCALE GENOMIC DNA]</scope>
    <source>
        <strain evidence="7 8">DSM 44113</strain>
    </source>
</reference>
<dbReference type="GO" id="GO:0004805">
    <property type="term" value="F:trehalose-phosphatase activity"/>
    <property type="evidence" value="ECO:0007669"/>
    <property type="project" value="UniProtKB-EC"/>
</dbReference>
<evidence type="ECO:0000256" key="2">
    <source>
        <dbReference type="ARBA" id="ARBA00005199"/>
    </source>
</evidence>
<comment type="similarity">
    <text evidence="3 6">Belongs to the trehalose phosphatase family.</text>
</comment>
<dbReference type="Gene3D" id="3.30.70.1020">
    <property type="entry name" value="Trehalose-6-phosphate phosphatase related protein, domain 2"/>
    <property type="match status" value="1"/>
</dbReference>
<evidence type="ECO:0000256" key="6">
    <source>
        <dbReference type="RuleBase" id="RU361117"/>
    </source>
</evidence>
<evidence type="ECO:0000256" key="5">
    <source>
        <dbReference type="ARBA" id="ARBA00024179"/>
    </source>
</evidence>
<evidence type="ECO:0000256" key="4">
    <source>
        <dbReference type="ARBA" id="ARBA00022801"/>
    </source>
</evidence>
<sequence length="259" mass="26211">MSLPDSVRSALTRFAGLSTVLVATDYDGVVAPIVSDPAAAFPLPGTVDALEALAAAPGVTVALVSGRDRATLARLSGASPALITVGSHGAEWDGGFEGALTADLVELRSTVLADLAAIAERFPGAAVEPKPLGGALHVRNVADPAAGAQALQEARRGPAARPGVHATDGKAVLELTVLDASKGRALTVLRERVHADAVLYLGDDVTDEKAFAVLTGAEDVSVKVGDGATAARFRVDGPAAARAVFEELAALRRGRSQGS</sequence>
<dbReference type="InterPro" id="IPR006379">
    <property type="entry name" value="HAD-SF_hydro_IIB"/>
</dbReference>
<organism evidence="7 8">
    <name type="scientific">Tsukamurella spumae</name>
    <dbReference type="NCBI Taxonomy" id="44753"/>
    <lineage>
        <taxon>Bacteria</taxon>
        <taxon>Bacillati</taxon>
        <taxon>Actinomycetota</taxon>
        <taxon>Actinomycetes</taxon>
        <taxon>Mycobacteriales</taxon>
        <taxon>Tsukamurellaceae</taxon>
        <taxon>Tsukamurella</taxon>
    </lineage>
</organism>
<dbReference type="InterPro" id="IPR023214">
    <property type="entry name" value="HAD_sf"/>
</dbReference>
<evidence type="ECO:0000313" key="8">
    <source>
        <dbReference type="Proteomes" id="UP000582646"/>
    </source>
</evidence>
<dbReference type="GO" id="GO:0005992">
    <property type="term" value="P:trehalose biosynthetic process"/>
    <property type="evidence" value="ECO:0007669"/>
    <property type="project" value="UniProtKB-UniPathway"/>
</dbReference>
<evidence type="ECO:0000313" key="7">
    <source>
        <dbReference type="EMBL" id="NKY20221.1"/>
    </source>
</evidence>
<dbReference type="GO" id="GO:0046872">
    <property type="term" value="F:metal ion binding"/>
    <property type="evidence" value="ECO:0007669"/>
    <property type="project" value="UniProtKB-KW"/>
</dbReference>
<dbReference type="NCBIfam" id="TIGR00685">
    <property type="entry name" value="T6PP"/>
    <property type="match status" value="1"/>
</dbReference>
<gene>
    <name evidence="7" type="primary">otsB</name>
    <name evidence="7" type="ORF">HF999_17815</name>
</gene>
<comment type="catalytic activity">
    <reaction evidence="1 6">
        <text>alpha,alpha-trehalose 6-phosphate + H2O = alpha,alpha-trehalose + phosphate</text>
        <dbReference type="Rhea" id="RHEA:23420"/>
        <dbReference type="ChEBI" id="CHEBI:15377"/>
        <dbReference type="ChEBI" id="CHEBI:16551"/>
        <dbReference type="ChEBI" id="CHEBI:43474"/>
        <dbReference type="ChEBI" id="CHEBI:58429"/>
        <dbReference type="EC" id="3.1.3.12"/>
    </reaction>
</comment>
<dbReference type="RefSeq" id="WP_168547185.1">
    <property type="nucleotide sequence ID" value="NZ_BAAAKS010000015.1"/>
</dbReference>
<comment type="pathway">
    <text evidence="2 6">Glycan biosynthesis; trehalose biosynthesis.</text>
</comment>
<dbReference type="PANTHER" id="PTHR43768:SF3">
    <property type="entry name" value="TREHALOSE 6-PHOSPHATE PHOSPHATASE"/>
    <property type="match status" value="1"/>
</dbReference>